<keyword evidence="4" id="KW-1185">Reference proteome</keyword>
<dbReference type="InterPro" id="IPR036291">
    <property type="entry name" value="NAD(P)-bd_dom_sf"/>
</dbReference>
<comment type="caution">
    <text evidence="3">The sequence shown here is derived from an EMBL/GenBank/DDBJ whole genome shotgun (WGS) entry which is preliminary data.</text>
</comment>
<keyword evidence="1" id="KW-0732">Signal</keyword>
<dbReference type="EMBL" id="CAVLEF010000005">
    <property type="protein sequence ID" value="CAK1543790.1"/>
    <property type="molecule type" value="Genomic_DNA"/>
</dbReference>
<proteinExistence type="predicted"/>
<dbReference type="Gene3D" id="3.40.50.720">
    <property type="entry name" value="NAD(P)-binding Rossmann-like Domain"/>
    <property type="match status" value="1"/>
</dbReference>
<dbReference type="InterPro" id="IPR001509">
    <property type="entry name" value="Epimerase_deHydtase"/>
</dbReference>
<gene>
    <name evidence="3" type="ORF">LNINA_LOCUS3585</name>
</gene>
<dbReference type="AlphaFoldDB" id="A0AAV1J752"/>
<dbReference type="Proteomes" id="UP001497472">
    <property type="component" value="Unassembled WGS sequence"/>
</dbReference>
<dbReference type="InterPro" id="IPR050177">
    <property type="entry name" value="Lipid_A_modif_metabolic_enz"/>
</dbReference>
<dbReference type="SUPFAM" id="SSF51735">
    <property type="entry name" value="NAD(P)-binding Rossmann-fold domains"/>
    <property type="match status" value="1"/>
</dbReference>
<reference evidence="3 4" key="1">
    <citation type="submission" date="2023-11" db="EMBL/GenBank/DDBJ databases">
        <authorList>
            <person name="Okamura Y."/>
        </authorList>
    </citation>
    <scope>NUCLEOTIDE SEQUENCE [LARGE SCALE GENOMIC DNA]</scope>
</reference>
<organism evidence="3 4">
    <name type="scientific">Leptosia nina</name>
    <dbReference type="NCBI Taxonomy" id="320188"/>
    <lineage>
        <taxon>Eukaryota</taxon>
        <taxon>Metazoa</taxon>
        <taxon>Ecdysozoa</taxon>
        <taxon>Arthropoda</taxon>
        <taxon>Hexapoda</taxon>
        <taxon>Insecta</taxon>
        <taxon>Pterygota</taxon>
        <taxon>Neoptera</taxon>
        <taxon>Endopterygota</taxon>
        <taxon>Lepidoptera</taxon>
        <taxon>Glossata</taxon>
        <taxon>Ditrysia</taxon>
        <taxon>Papilionoidea</taxon>
        <taxon>Pieridae</taxon>
        <taxon>Pierinae</taxon>
        <taxon>Leptosia</taxon>
    </lineage>
</organism>
<evidence type="ECO:0000313" key="3">
    <source>
        <dbReference type="EMBL" id="CAK1543790.1"/>
    </source>
</evidence>
<feature type="signal peptide" evidence="1">
    <location>
        <begin position="1"/>
        <end position="19"/>
    </location>
</feature>
<name>A0AAV1J752_9NEOP</name>
<feature type="chain" id="PRO_5043628738" description="NAD-dependent epimerase/dehydratase domain-containing protein" evidence="1">
    <location>
        <begin position="20"/>
        <end position="398"/>
    </location>
</feature>
<protein>
    <recommendedName>
        <fullName evidence="2">NAD-dependent epimerase/dehydratase domain-containing protein</fullName>
    </recommendedName>
</protein>
<feature type="domain" description="NAD-dependent epimerase/dehydratase" evidence="2">
    <location>
        <begin position="38"/>
        <end position="275"/>
    </location>
</feature>
<dbReference type="PANTHER" id="PTHR43245">
    <property type="entry name" value="BIFUNCTIONAL POLYMYXIN RESISTANCE PROTEIN ARNA"/>
    <property type="match status" value="1"/>
</dbReference>
<evidence type="ECO:0000256" key="1">
    <source>
        <dbReference type="SAM" id="SignalP"/>
    </source>
</evidence>
<sequence length="398" mass="43781">MSSVKLSAVIKLSFTLVLCCEPAGEMSDTAGDNLKLRVVVLGGCGFIGRNLVDHLITNDLVTALRVVDKTPPQLAFLNPTHTKAFEDPRVEYKSANLINPASCASALEPDGTPWDIVVNCAGETRVEKTEAVYSEGILTLSVNVAKQCAKLKVNRLIEISSGQMCSGDKPHKEDGAVEPWTVEGRMKSKVEQELKKLEPELNYTILRPAIVYGIGDRRSLTPRLLYGGIYKHLGETMKLLWTADLKVNTVHVTDLCRAIWKVSTMPDAVGQIYNVVDEANSSQGSLAEMVAEIFKINHDYYGTAISTLAKNDIASVAEEANVKHLTAWADICRKYNLEHSPLEPFASTELLLNKQLCLDGSKLRAVLQMEVPRPTVDKLLAVLQDYASMNLFPNELLL</sequence>
<evidence type="ECO:0000313" key="4">
    <source>
        <dbReference type="Proteomes" id="UP001497472"/>
    </source>
</evidence>
<accession>A0AAV1J752</accession>
<dbReference type="Pfam" id="PF01370">
    <property type="entry name" value="Epimerase"/>
    <property type="match status" value="1"/>
</dbReference>
<dbReference type="PANTHER" id="PTHR43245:SF11">
    <property type="entry name" value="LD23561P"/>
    <property type="match status" value="1"/>
</dbReference>
<evidence type="ECO:0000259" key="2">
    <source>
        <dbReference type="Pfam" id="PF01370"/>
    </source>
</evidence>